<organism evidence="2">
    <name type="scientific">marine sediment metagenome</name>
    <dbReference type="NCBI Taxonomy" id="412755"/>
    <lineage>
        <taxon>unclassified sequences</taxon>
        <taxon>metagenomes</taxon>
        <taxon>ecological metagenomes</taxon>
    </lineage>
</organism>
<sequence length="182" mass="21043">MRSSKEKPARDGEEFNIELNNAKMIIADQDAQIRDLQNERDESVRVAQKYQEICRRRWERNNRLQAKVKELEEEVRVDDLEATGMEKQIQSLEGKIIDLVGKLEKDPAFECGVCEAEYSADECVICKKCYLGEETARRYKSLQAENERLRKAAVHFEQKAAASQGTIDRIKSNFKAALEEKQ</sequence>
<evidence type="ECO:0000313" key="2">
    <source>
        <dbReference type="EMBL" id="KKN12272.1"/>
    </source>
</evidence>
<gene>
    <name evidence="2" type="ORF">LCGC14_1018240</name>
</gene>
<dbReference type="EMBL" id="LAZR01004050">
    <property type="protein sequence ID" value="KKN12272.1"/>
    <property type="molecule type" value="Genomic_DNA"/>
</dbReference>
<comment type="caution">
    <text evidence="2">The sequence shown here is derived from an EMBL/GenBank/DDBJ whole genome shotgun (WGS) entry which is preliminary data.</text>
</comment>
<proteinExistence type="predicted"/>
<name>A0A0F9NJX3_9ZZZZ</name>
<accession>A0A0F9NJX3</accession>
<reference evidence="2" key="1">
    <citation type="journal article" date="2015" name="Nature">
        <title>Complex archaea that bridge the gap between prokaryotes and eukaryotes.</title>
        <authorList>
            <person name="Spang A."/>
            <person name="Saw J.H."/>
            <person name="Jorgensen S.L."/>
            <person name="Zaremba-Niedzwiedzka K."/>
            <person name="Martijn J."/>
            <person name="Lind A.E."/>
            <person name="van Eijk R."/>
            <person name="Schleper C."/>
            <person name="Guy L."/>
            <person name="Ettema T.J."/>
        </authorList>
    </citation>
    <scope>NUCLEOTIDE SEQUENCE</scope>
</reference>
<dbReference type="AlphaFoldDB" id="A0A0F9NJX3"/>
<keyword evidence="1" id="KW-0175">Coiled coil</keyword>
<evidence type="ECO:0000256" key="1">
    <source>
        <dbReference type="SAM" id="Coils"/>
    </source>
</evidence>
<feature type="coiled-coil region" evidence="1">
    <location>
        <begin position="132"/>
        <end position="159"/>
    </location>
</feature>
<feature type="coiled-coil region" evidence="1">
    <location>
        <begin position="19"/>
        <end position="88"/>
    </location>
</feature>
<protein>
    <submittedName>
        <fullName evidence="2">Uncharacterized protein</fullName>
    </submittedName>
</protein>